<dbReference type="EMBL" id="AGBW02008884">
    <property type="protein sequence ID" value="OWR52304.1"/>
    <property type="molecule type" value="Genomic_DNA"/>
</dbReference>
<comment type="subunit">
    <text evidence="1">Homodimer; disulfide-linked.</text>
</comment>
<evidence type="ECO:0000313" key="7">
    <source>
        <dbReference type="EMBL" id="OWR52304.1"/>
    </source>
</evidence>
<dbReference type="FunCoup" id="A0A212FEZ6">
    <property type="interactions" value="34"/>
</dbReference>
<dbReference type="PANTHER" id="PTHR23199">
    <property type="entry name" value="NEUROTROPHIN 1-RELATED"/>
    <property type="match status" value="1"/>
</dbReference>
<organism evidence="7 8">
    <name type="scientific">Danaus plexippus plexippus</name>
    <dbReference type="NCBI Taxonomy" id="278856"/>
    <lineage>
        <taxon>Eukaryota</taxon>
        <taxon>Metazoa</taxon>
        <taxon>Ecdysozoa</taxon>
        <taxon>Arthropoda</taxon>
        <taxon>Hexapoda</taxon>
        <taxon>Insecta</taxon>
        <taxon>Pterygota</taxon>
        <taxon>Neoptera</taxon>
        <taxon>Endopterygota</taxon>
        <taxon>Lepidoptera</taxon>
        <taxon>Glossata</taxon>
        <taxon>Ditrysia</taxon>
        <taxon>Papilionoidea</taxon>
        <taxon>Nymphalidae</taxon>
        <taxon>Danainae</taxon>
        <taxon>Danaini</taxon>
        <taxon>Danaina</taxon>
        <taxon>Danaus</taxon>
        <taxon>Danaus</taxon>
    </lineage>
</organism>
<evidence type="ECO:0000256" key="5">
    <source>
        <dbReference type="SAM" id="MobiDB-lite"/>
    </source>
</evidence>
<sequence>MALANFTVATSGVATPALPATTAAPFRVNLDDLLYSPEEQQAGYAPHYSGNEPFTPPNLQQHRKSKVRKRAGTAYLPPPNQFTHYPRQDNIPQNPFNSPLHSQIYQQNTRLGIQIENQRVHDINSQFDNNGQYVHDPTGDYDYEQKRTDKNMPNLATYNPGYVDLPYAPASTQSPLSSRRFENIPNQNTNTNVPSMTTSPQSSRKPTDAGSNTSGSSTNTQVPPDRPRGFTKVETGGTGGKTQLHAILDYDDDYYEDVPGSDVGQAVTPLQGPILLRNGTVPVVPLTSYPTVNNGSFYQIPILWTALSLALGYELQGQVIRGVPCVKRNFQLYCPTAGNTYPLDKIETFIDENKALIKRMYGSFTVPGGTRVRRAPGVPDMHSGDSYFRHIRQTKPKLPDTQSVNNTGRIDACESKTEIMTPYWALNSARKVRAIVNTMHFEQAIHQEVCSKKSTSRCSADCGCEQKYKWHRLLAYDPNDDCAGIFMDWFLFPSCCVCSKKSTSRCSADCGCEQKYKWHRLLAYDPNDDCAGIFMDWFLFPSCCVCRCKP</sequence>
<dbReference type="FunFam" id="2.10.90.10:FF:000018">
    <property type="entry name" value="Spatzle 4"/>
    <property type="match status" value="1"/>
</dbReference>
<dbReference type="InterPro" id="IPR029034">
    <property type="entry name" value="Cystine-knot_cytokine"/>
</dbReference>
<dbReference type="GO" id="GO:0045087">
    <property type="term" value="P:innate immune response"/>
    <property type="evidence" value="ECO:0007669"/>
    <property type="project" value="TreeGrafter"/>
</dbReference>
<reference evidence="7 8" key="1">
    <citation type="journal article" date="2011" name="Cell">
        <title>The monarch butterfly genome yields insights into long-distance migration.</title>
        <authorList>
            <person name="Zhan S."/>
            <person name="Merlin C."/>
            <person name="Boore J.L."/>
            <person name="Reppert S.M."/>
        </authorList>
    </citation>
    <scope>NUCLEOTIDE SEQUENCE [LARGE SCALE GENOMIC DNA]</scope>
    <source>
        <strain evidence="7">F-2</strain>
    </source>
</reference>
<evidence type="ECO:0000256" key="4">
    <source>
        <dbReference type="ARBA" id="ARBA00023180"/>
    </source>
</evidence>
<dbReference type="Pfam" id="PF16077">
    <property type="entry name" value="Spaetzle"/>
    <property type="match status" value="1"/>
</dbReference>
<keyword evidence="4" id="KW-0325">Glycoprotein</keyword>
<dbReference type="InParanoid" id="A0A212FEZ6"/>
<dbReference type="KEGG" id="dpl:KGM_208429"/>
<evidence type="ECO:0000256" key="2">
    <source>
        <dbReference type="ARBA" id="ARBA00022729"/>
    </source>
</evidence>
<proteinExistence type="predicted"/>
<dbReference type="InterPro" id="IPR032104">
    <property type="entry name" value="Spaetzle"/>
</dbReference>
<dbReference type="Proteomes" id="UP000007151">
    <property type="component" value="Unassembled WGS sequence"/>
</dbReference>
<name>A0A212FEZ6_DANPL</name>
<evidence type="ECO:0000259" key="6">
    <source>
        <dbReference type="Pfam" id="PF16077"/>
    </source>
</evidence>
<dbReference type="Gene3D" id="2.10.90.10">
    <property type="entry name" value="Cystine-knot cytokines"/>
    <property type="match status" value="2"/>
</dbReference>
<dbReference type="PANTHER" id="PTHR23199:SF13">
    <property type="entry name" value="PROTEIN SPAETZLE 3"/>
    <property type="match status" value="1"/>
</dbReference>
<evidence type="ECO:0000256" key="1">
    <source>
        <dbReference type="ARBA" id="ARBA00011748"/>
    </source>
</evidence>
<dbReference type="GO" id="GO:0008083">
    <property type="term" value="F:growth factor activity"/>
    <property type="evidence" value="ECO:0007669"/>
    <property type="project" value="TreeGrafter"/>
</dbReference>
<dbReference type="AlphaFoldDB" id="A0A212FEZ6"/>
<keyword evidence="2" id="KW-0732">Signal</keyword>
<dbReference type="GO" id="GO:0005615">
    <property type="term" value="C:extracellular space"/>
    <property type="evidence" value="ECO:0007669"/>
    <property type="project" value="UniProtKB-ARBA"/>
</dbReference>
<feature type="domain" description="Spaetzle" evidence="6">
    <location>
        <begin position="412"/>
        <end position="499"/>
    </location>
</feature>
<dbReference type="GO" id="GO:0021556">
    <property type="term" value="P:central nervous system formation"/>
    <property type="evidence" value="ECO:0007669"/>
    <property type="project" value="TreeGrafter"/>
</dbReference>
<keyword evidence="3" id="KW-1015">Disulfide bond</keyword>
<dbReference type="GO" id="GO:0005121">
    <property type="term" value="F:Toll binding"/>
    <property type="evidence" value="ECO:0007669"/>
    <property type="project" value="TreeGrafter"/>
</dbReference>
<feature type="region of interest" description="Disordered" evidence="5">
    <location>
        <begin position="43"/>
        <end position="65"/>
    </location>
</feature>
<dbReference type="STRING" id="278856.A0A212FEZ6"/>
<dbReference type="InterPro" id="IPR052444">
    <property type="entry name" value="Spz/Toll_ligand-like"/>
</dbReference>
<keyword evidence="8" id="KW-1185">Reference proteome</keyword>
<gene>
    <name evidence="7" type="ORF">KGM_208429</name>
</gene>
<dbReference type="SUPFAM" id="SSF57501">
    <property type="entry name" value="Cystine-knot cytokines"/>
    <property type="match status" value="2"/>
</dbReference>
<dbReference type="eggNOG" id="ENOG502TBFK">
    <property type="taxonomic scope" value="Eukaryota"/>
</dbReference>
<comment type="caution">
    <text evidence="7">The sequence shown here is derived from an EMBL/GenBank/DDBJ whole genome shotgun (WGS) entry which is preliminary data.</text>
</comment>
<evidence type="ECO:0000313" key="8">
    <source>
        <dbReference type="Proteomes" id="UP000007151"/>
    </source>
</evidence>
<feature type="region of interest" description="Disordered" evidence="5">
    <location>
        <begin position="127"/>
        <end position="238"/>
    </location>
</feature>
<protein>
    <recommendedName>
        <fullName evidence="6">Spaetzle domain-containing protein</fullName>
    </recommendedName>
</protein>
<feature type="compositionally biased region" description="Low complexity" evidence="5">
    <location>
        <begin position="210"/>
        <end position="220"/>
    </location>
</feature>
<evidence type="ECO:0000256" key="3">
    <source>
        <dbReference type="ARBA" id="ARBA00023157"/>
    </source>
</evidence>
<accession>A0A212FEZ6</accession>
<feature type="compositionally biased region" description="Polar residues" evidence="5">
    <location>
        <begin position="184"/>
        <end position="204"/>
    </location>
</feature>